<sequence length="185" mass="21062">MEQAKIDNIIIGTAEDAIKLSSFQEIIVREILGKPKLIGFNAEEEWQRPLRDAVHLVNQKAELWLRSQTWQEQATIAKLPRQRLATTTLSSTKDLALLIAFRTMQRKLKSPWQKEGFDRAIIKEIGSINVQEPAVAKEFARDVNTGIESIPAIIEEAYTKIKNEESLEDTRKKPVKPACLTLSQR</sequence>
<evidence type="ECO:0000256" key="1">
    <source>
        <dbReference type="SAM" id="MobiDB-lite"/>
    </source>
</evidence>
<feature type="region of interest" description="Disordered" evidence="1">
    <location>
        <begin position="165"/>
        <end position="185"/>
    </location>
</feature>
<name>A0ABN7S1R1_OIKDI</name>
<accession>A0ABN7S1R1</accession>
<gene>
    <name evidence="2" type="ORF">OKIOD_LOCUS4366</name>
</gene>
<reference evidence="2 3" key="1">
    <citation type="submission" date="2021-04" db="EMBL/GenBank/DDBJ databases">
        <authorList>
            <person name="Bliznina A."/>
        </authorList>
    </citation>
    <scope>NUCLEOTIDE SEQUENCE [LARGE SCALE GENOMIC DNA]</scope>
</reference>
<dbReference type="Proteomes" id="UP001158576">
    <property type="component" value="Chromosome PAR"/>
</dbReference>
<evidence type="ECO:0000313" key="3">
    <source>
        <dbReference type="Proteomes" id="UP001158576"/>
    </source>
</evidence>
<evidence type="ECO:0000313" key="2">
    <source>
        <dbReference type="EMBL" id="CAG5091013.1"/>
    </source>
</evidence>
<proteinExistence type="predicted"/>
<organism evidence="2 3">
    <name type="scientific">Oikopleura dioica</name>
    <name type="common">Tunicate</name>
    <dbReference type="NCBI Taxonomy" id="34765"/>
    <lineage>
        <taxon>Eukaryota</taxon>
        <taxon>Metazoa</taxon>
        <taxon>Chordata</taxon>
        <taxon>Tunicata</taxon>
        <taxon>Appendicularia</taxon>
        <taxon>Copelata</taxon>
        <taxon>Oikopleuridae</taxon>
        <taxon>Oikopleura</taxon>
    </lineage>
</organism>
<keyword evidence="3" id="KW-1185">Reference proteome</keyword>
<protein>
    <submittedName>
        <fullName evidence="2">Oidioi.mRNA.OKI2018_I69.PAR.g12808.t1.cds</fullName>
    </submittedName>
</protein>
<dbReference type="EMBL" id="OU015568">
    <property type="protein sequence ID" value="CAG5091013.1"/>
    <property type="molecule type" value="Genomic_DNA"/>
</dbReference>